<feature type="transmembrane region" description="Helical" evidence="11">
    <location>
        <begin position="91"/>
        <end position="110"/>
    </location>
</feature>
<accession>B0C1C2</accession>
<dbReference type="AlphaFoldDB" id="B0C1C2"/>
<dbReference type="GO" id="GO:0016717">
    <property type="term" value="F:oxidoreductase activity, acting on paired donors, with oxidation of a pair of donors resulting in the reduction of molecular oxygen to two molecules of water"/>
    <property type="evidence" value="ECO:0007669"/>
    <property type="project" value="InterPro"/>
</dbReference>
<keyword evidence="7" id="KW-0560">Oxidoreductase</keyword>
<evidence type="ECO:0000313" key="13">
    <source>
        <dbReference type="Proteomes" id="UP000000268"/>
    </source>
</evidence>
<gene>
    <name evidence="12" type="ordered locus">AM1_4685</name>
</gene>
<evidence type="ECO:0000256" key="11">
    <source>
        <dbReference type="SAM" id="Phobius"/>
    </source>
</evidence>
<feature type="transmembrane region" description="Helical" evidence="11">
    <location>
        <begin position="173"/>
        <end position="194"/>
    </location>
</feature>
<evidence type="ECO:0000256" key="7">
    <source>
        <dbReference type="ARBA" id="ARBA00023002"/>
    </source>
</evidence>
<keyword evidence="10" id="KW-0275">Fatty acid biosynthesis</keyword>
<comment type="subcellular location">
    <subcellularLocation>
        <location evidence="1">Membrane</location>
        <topology evidence="1">Multi-pass membrane protein</topology>
    </subcellularLocation>
</comment>
<dbReference type="HOGENOM" id="CLU_027359_1_2_3"/>
<dbReference type="Proteomes" id="UP000000268">
    <property type="component" value="Chromosome"/>
</dbReference>
<sequence>MNTAHDIARIQACDLKVDPCLGQVRWSPQKSAWISSMYLGALIGGPLTFSGDAFLLFAVTSVITLCAGHSVGMHRRLIHNSFDCPQWLEQAMVYCGTLMGFAGPFSIIRMHELRDWAQRHPHCHDYFASRQNLCKDWFWLLHCDLYLRYPPAIHYERRVATNRFYKWLEKTRFLQQVPWGMVFYIIGGWSWVAWGICVRVSVCVTGHWLVGYFAHRWGHRDWHIDGAGVQGYNVPGLGLLTMGECWHNNHHAFPNSARLGHGSHQVDPGWWLIRSLQMLGLAWNIQRPQNVEINSKLISIDPRRKG</sequence>
<dbReference type="eggNOG" id="COG1398">
    <property type="taxonomic scope" value="Bacteria"/>
</dbReference>
<name>B0C1C2_ACAM1</name>
<dbReference type="InterPro" id="IPR015876">
    <property type="entry name" value="Acyl-CoA_DS"/>
</dbReference>
<keyword evidence="4 11" id="KW-0812">Transmembrane</keyword>
<evidence type="ECO:0000256" key="1">
    <source>
        <dbReference type="ARBA" id="ARBA00004141"/>
    </source>
</evidence>
<dbReference type="OrthoDB" id="19906at2"/>
<dbReference type="RefSeq" id="WP_012164956.1">
    <property type="nucleotide sequence ID" value="NC_009925.1"/>
</dbReference>
<proteinExistence type="inferred from homology"/>
<keyword evidence="9 11" id="KW-0472">Membrane</keyword>
<evidence type="ECO:0000313" key="12">
    <source>
        <dbReference type="EMBL" id="ABW29657.1"/>
    </source>
</evidence>
<keyword evidence="6 11" id="KW-1133">Transmembrane helix</keyword>
<organism evidence="12 13">
    <name type="scientific">Acaryochloris marina (strain MBIC 11017)</name>
    <dbReference type="NCBI Taxonomy" id="329726"/>
    <lineage>
        <taxon>Bacteria</taxon>
        <taxon>Bacillati</taxon>
        <taxon>Cyanobacteriota</taxon>
        <taxon>Cyanophyceae</taxon>
        <taxon>Acaryochloridales</taxon>
        <taxon>Acaryochloridaceae</taxon>
        <taxon>Acaryochloris</taxon>
    </lineage>
</organism>
<evidence type="ECO:0000256" key="4">
    <source>
        <dbReference type="ARBA" id="ARBA00022692"/>
    </source>
</evidence>
<feature type="transmembrane region" description="Helical" evidence="11">
    <location>
        <begin position="54"/>
        <end position="71"/>
    </location>
</feature>
<keyword evidence="8" id="KW-0443">Lipid metabolism</keyword>
<dbReference type="GO" id="GO:0042761">
    <property type="term" value="P:very long-chain fatty acid biosynthetic process"/>
    <property type="evidence" value="ECO:0007669"/>
    <property type="project" value="TreeGrafter"/>
</dbReference>
<dbReference type="PANTHER" id="PTHR11351">
    <property type="entry name" value="ACYL-COA DESATURASE"/>
    <property type="match status" value="1"/>
</dbReference>
<comment type="similarity">
    <text evidence="2">Belongs to the fatty acid desaturase type 2 family.</text>
</comment>
<dbReference type="GO" id="GO:0016020">
    <property type="term" value="C:membrane"/>
    <property type="evidence" value="ECO:0007669"/>
    <property type="project" value="UniProtKB-SubCell"/>
</dbReference>
<evidence type="ECO:0000256" key="9">
    <source>
        <dbReference type="ARBA" id="ARBA00023136"/>
    </source>
</evidence>
<keyword evidence="3" id="KW-0444">Lipid biosynthesis</keyword>
<evidence type="ECO:0000256" key="8">
    <source>
        <dbReference type="ARBA" id="ARBA00023098"/>
    </source>
</evidence>
<keyword evidence="13" id="KW-1185">Reference proteome</keyword>
<reference evidence="12 13" key="1">
    <citation type="journal article" date="2008" name="Proc. Natl. Acad. Sci. U.S.A.">
        <title>Niche adaptation and genome expansion in the chlorophyll d-producing cyanobacterium Acaryochloris marina.</title>
        <authorList>
            <person name="Swingley W.D."/>
            <person name="Chen M."/>
            <person name="Cheung P.C."/>
            <person name="Conrad A.L."/>
            <person name="Dejesa L.C."/>
            <person name="Hao J."/>
            <person name="Honchak B.M."/>
            <person name="Karbach L.E."/>
            <person name="Kurdoglu A."/>
            <person name="Lahiri S."/>
            <person name="Mastrian S.D."/>
            <person name="Miyashita H."/>
            <person name="Page L."/>
            <person name="Ramakrishna P."/>
            <person name="Satoh S."/>
            <person name="Sattley W.M."/>
            <person name="Shimada Y."/>
            <person name="Taylor H.L."/>
            <person name="Tomo T."/>
            <person name="Tsuchiya T."/>
            <person name="Wang Z.T."/>
            <person name="Raymond J."/>
            <person name="Mimuro M."/>
            <person name="Blankenship R.E."/>
            <person name="Touchman J.W."/>
        </authorList>
    </citation>
    <scope>NUCLEOTIDE SEQUENCE [LARGE SCALE GENOMIC DNA]</scope>
    <source>
        <strain evidence="13">MBIC 11017</strain>
    </source>
</reference>
<evidence type="ECO:0000256" key="5">
    <source>
        <dbReference type="ARBA" id="ARBA00022832"/>
    </source>
</evidence>
<dbReference type="STRING" id="329726.AM1_4685"/>
<dbReference type="EMBL" id="CP000828">
    <property type="protein sequence ID" value="ABW29657.1"/>
    <property type="molecule type" value="Genomic_DNA"/>
</dbReference>
<protein>
    <submittedName>
        <fullName evidence="12">Fatty acid desaturase</fullName>
    </submittedName>
</protein>
<evidence type="ECO:0000256" key="10">
    <source>
        <dbReference type="ARBA" id="ARBA00023160"/>
    </source>
</evidence>
<keyword evidence="5" id="KW-0276">Fatty acid metabolism</keyword>
<dbReference type="CDD" id="cd03505">
    <property type="entry name" value="Delta9-FADS-like"/>
    <property type="match status" value="1"/>
</dbReference>
<evidence type="ECO:0000256" key="2">
    <source>
        <dbReference type="ARBA" id="ARBA00008749"/>
    </source>
</evidence>
<dbReference type="KEGG" id="amr:AM1_4685"/>
<evidence type="ECO:0000256" key="3">
    <source>
        <dbReference type="ARBA" id="ARBA00022516"/>
    </source>
</evidence>
<evidence type="ECO:0000256" key="6">
    <source>
        <dbReference type="ARBA" id="ARBA00022989"/>
    </source>
</evidence>
<dbReference type="PANTHER" id="PTHR11351:SF31">
    <property type="entry name" value="DESATURASE 1, ISOFORM A-RELATED"/>
    <property type="match status" value="1"/>
</dbReference>